<feature type="domain" description="Cadherin" evidence="17">
    <location>
        <begin position="2495"/>
        <end position="2610"/>
    </location>
</feature>
<evidence type="ECO:0000256" key="3">
    <source>
        <dbReference type="ARBA" id="ARBA00022692"/>
    </source>
</evidence>
<feature type="domain" description="Cadherin" evidence="17">
    <location>
        <begin position="884"/>
        <end position="987"/>
    </location>
</feature>
<dbReference type="FunFam" id="2.60.40.60:FF:000254">
    <property type="entry name" value="Dachsous cadherin-related 1"/>
    <property type="match status" value="1"/>
</dbReference>
<keyword evidence="4" id="KW-0732">Signal</keyword>
<dbReference type="GO" id="GO:0005886">
    <property type="term" value="C:plasma membrane"/>
    <property type="evidence" value="ECO:0007669"/>
    <property type="project" value="UniProtKB-SubCell"/>
</dbReference>
<evidence type="ECO:0000256" key="9">
    <source>
        <dbReference type="ARBA" id="ARBA00023136"/>
    </source>
</evidence>
<dbReference type="GO" id="GO:0048729">
    <property type="term" value="P:tissue morphogenesis"/>
    <property type="evidence" value="ECO:0007669"/>
    <property type="project" value="UniProtKB-ARBA"/>
</dbReference>
<evidence type="ECO:0000313" key="19">
    <source>
        <dbReference type="Proteomes" id="UP000016665"/>
    </source>
</evidence>
<dbReference type="InterPro" id="IPR050174">
    <property type="entry name" value="Protocadherin/Cadherin-CA"/>
</dbReference>
<dbReference type="FunFam" id="2.60.40.60:FF:000081">
    <property type="entry name" value="protocadherin Fat 4"/>
    <property type="match status" value="1"/>
</dbReference>
<evidence type="ECO:0000256" key="12">
    <source>
        <dbReference type="ARBA" id="ARBA00072299"/>
    </source>
</evidence>
<dbReference type="InterPro" id="IPR002126">
    <property type="entry name" value="Cadherin-like_dom"/>
</dbReference>
<dbReference type="PANTHER" id="PTHR24028:SF345">
    <property type="entry name" value="PROTOCADHERIN-16-LIKE"/>
    <property type="match status" value="1"/>
</dbReference>
<feature type="region of interest" description="Disordered" evidence="15">
    <location>
        <begin position="3199"/>
        <end position="3311"/>
    </location>
</feature>
<dbReference type="GO" id="GO:0007163">
    <property type="term" value="P:establishment or maintenance of cell polarity"/>
    <property type="evidence" value="ECO:0007669"/>
    <property type="project" value="UniProtKB-ARBA"/>
</dbReference>
<dbReference type="PROSITE" id="PS50268">
    <property type="entry name" value="CADHERIN_2"/>
    <property type="match status" value="27"/>
</dbReference>
<keyword evidence="6 14" id="KW-0106">Calcium</keyword>
<dbReference type="CDD" id="cd11304">
    <property type="entry name" value="Cadherin_repeat"/>
    <property type="match status" value="26"/>
</dbReference>
<dbReference type="PROSITE" id="PS00232">
    <property type="entry name" value="CADHERIN_1"/>
    <property type="match status" value="11"/>
</dbReference>
<keyword evidence="9 16" id="KW-0472">Membrane</keyword>
<dbReference type="PRINTS" id="PR00205">
    <property type="entry name" value="CADHERIN"/>
</dbReference>
<gene>
    <name evidence="18" type="primary">TPP1</name>
</gene>
<dbReference type="FunFam" id="2.60.40.60:FF:000377">
    <property type="entry name" value="Dachsous cadherin-related 1a"/>
    <property type="match status" value="1"/>
</dbReference>
<feature type="compositionally biased region" description="Low complexity" evidence="15">
    <location>
        <begin position="3253"/>
        <end position="3279"/>
    </location>
</feature>
<dbReference type="FunFam" id="2.60.40.60:FF:000104">
    <property type="entry name" value="cadherin-23 isoform X1"/>
    <property type="match status" value="1"/>
</dbReference>
<dbReference type="FunFam" id="2.60.40.60:FF:000035">
    <property type="entry name" value="Protocadherin Fat 3"/>
    <property type="match status" value="2"/>
</dbReference>
<feature type="domain" description="Cadherin" evidence="17">
    <location>
        <begin position="1412"/>
        <end position="1521"/>
    </location>
</feature>
<dbReference type="FunFam" id="2.60.40.60:FF:000116">
    <property type="entry name" value="Dachsous cadherin-related 2"/>
    <property type="match status" value="2"/>
</dbReference>
<dbReference type="FunFam" id="2.60.40.60:FF:000007">
    <property type="entry name" value="Protocadherin alpha 2"/>
    <property type="match status" value="1"/>
</dbReference>
<evidence type="ECO:0000256" key="7">
    <source>
        <dbReference type="ARBA" id="ARBA00022889"/>
    </source>
</evidence>
<dbReference type="Ensembl" id="ENSFALT00000038430.1">
    <property type="protein sequence ID" value="ENSFALP00000021478.1"/>
    <property type="gene ID" value="ENSFALG00000028061.1"/>
</dbReference>
<dbReference type="InterPro" id="IPR015919">
    <property type="entry name" value="Cadherin-like_sf"/>
</dbReference>
<feature type="domain" description="Cadherin" evidence="17">
    <location>
        <begin position="367"/>
        <end position="465"/>
    </location>
</feature>
<dbReference type="GO" id="GO:0005509">
    <property type="term" value="F:calcium ion binding"/>
    <property type="evidence" value="ECO:0007669"/>
    <property type="project" value="UniProtKB-UniRule"/>
</dbReference>
<feature type="domain" description="Cadherin" evidence="17">
    <location>
        <begin position="2391"/>
        <end position="2494"/>
    </location>
</feature>
<dbReference type="Pfam" id="PF00028">
    <property type="entry name" value="Cadherin"/>
    <property type="match status" value="26"/>
</dbReference>
<dbReference type="PANTHER" id="PTHR24028">
    <property type="entry name" value="CADHERIN-87A"/>
    <property type="match status" value="1"/>
</dbReference>
<feature type="domain" description="Cadherin" evidence="17">
    <location>
        <begin position="1318"/>
        <end position="1411"/>
    </location>
</feature>
<feature type="region of interest" description="Disordered" evidence="15">
    <location>
        <begin position="2971"/>
        <end position="2991"/>
    </location>
</feature>
<evidence type="ECO:0000256" key="13">
    <source>
        <dbReference type="ARBA" id="ARBA00079083"/>
    </source>
</evidence>
<feature type="domain" description="Cadherin" evidence="17">
    <location>
        <begin position="1832"/>
        <end position="1936"/>
    </location>
</feature>
<dbReference type="FunFam" id="2.60.40.60:FF:000158">
    <property type="entry name" value="Dachsous cadherin-related 1"/>
    <property type="match status" value="1"/>
</dbReference>
<dbReference type="FunFam" id="2.60.40.60:FF:000153">
    <property type="entry name" value="Dachsous cadherin-related 2"/>
    <property type="match status" value="1"/>
</dbReference>
<evidence type="ECO:0000256" key="16">
    <source>
        <dbReference type="SAM" id="Phobius"/>
    </source>
</evidence>
<evidence type="ECO:0000256" key="8">
    <source>
        <dbReference type="ARBA" id="ARBA00022989"/>
    </source>
</evidence>
<dbReference type="FunFam" id="2.60.40.60:FF:000140">
    <property type="entry name" value="Dachsous cadherin-related 1"/>
    <property type="match status" value="1"/>
</dbReference>
<keyword evidence="5" id="KW-0677">Repeat</keyword>
<evidence type="ECO:0000256" key="15">
    <source>
        <dbReference type="SAM" id="MobiDB-lite"/>
    </source>
</evidence>
<accession>A0A803VFH2</accession>
<dbReference type="GO" id="GO:0003183">
    <property type="term" value="P:mitral valve morphogenesis"/>
    <property type="evidence" value="ECO:0007669"/>
    <property type="project" value="UniProtKB-ARBA"/>
</dbReference>
<keyword evidence="10" id="KW-0325">Glycoprotein</keyword>
<feature type="domain" description="Cadherin" evidence="17">
    <location>
        <begin position="2715"/>
        <end position="2825"/>
    </location>
</feature>
<feature type="domain" description="Cadherin" evidence="17">
    <location>
        <begin position="2826"/>
        <end position="2937"/>
    </location>
</feature>
<keyword evidence="7" id="KW-0130">Cell adhesion</keyword>
<feature type="domain" description="Cadherin" evidence="17">
    <location>
        <begin position="781"/>
        <end position="883"/>
    </location>
</feature>
<reference evidence="18" key="3">
    <citation type="submission" date="2025-09" db="UniProtKB">
        <authorList>
            <consortium name="Ensembl"/>
        </authorList>
    </citation>
    <scope>IDENTIFICATION</scope>
</reference>
<feature type="domain" description="Cadherin" evidence="17">
    <location>
        <begin position="2096"/>
        <end position="2184"/>
    </location>
</feature>
<feature type="domain" description="Cadherin" evidence="17">
    <location>
        <begin position="1728"/>
        <end position="1831"/>
    </location>
</feature>
<dbReference type="GO" id="GO:0016477">
    <property type="term" value="P:cell migration"/>
    <property type="evidence" value="ECO:0007669"/>
    <property type="project" value="UniProtKB-ARBA"/>
</dbReference>
<feature type="domain" description="Cadherin" evidence="17">
    <location>
        <begin position="249"/>
        <end position="355"/>
    </location>
</feature>
<organism evidence="18 19">
    <name type="scientific">Ficedula albicollis</name>
    <name type="common">Collared flycatcher</name>
    <name type="synonym">Muscicapa albicollis</name>
    <dbReference type="NCBI Taxonomy" id="59894"/>
    <lineage>
        <taxon>Eukaryota</taxon>
        <taxon>Metazoa</taxon>
        <taxon>Chordata</taxon>
        <taxon>Craniata</taxon>
        <taxon>Vertebrata</taxon>
        <taxon>Euteleostomi</taxon>
        <taxon>Archelosauria</taxon>
        <taxon>Archosauria</taxon>
        <taxon>Dinosauria</taxon>
        <taxon>Saurischia</taxon>
        <taxon>Theropoda</taxon>
        <taxon>Coelurosauria</taxon>
        <taxon>Aves</taxon>
        <taxon>Neognathae</taxon>
        <taxon>Neoaves</taxon>
        <taxon>Telluraves</taxon>
        <taxon>Australaves</taxon>
        <taxon>Passeriformes</taxon>
        <taxon>Muscicapidae</taxon>
        <taxon>Ficedula</taxon>
    </lineage>
</organism>
<dbReference type="SUPFAM" id="SSF49313">
    <property type="entry name" value="Cadherin-like"/>
    <property type="match status" value="27"/>
</dbReference>
<feature type="domain" description="Cadherin" evidence="17">
    <location>
        <begin position="573"/>
        <end position="679"/>
    </location>
</feature>
<dbReference type="InterPro" id="IPR020894">
    <property type="entry name" value="Cadherin_CS"/>
</dbReference>
<dbReference type="GO" id="GO:0007156">
    <property type="term" value="P:homophilic cell adhesion via plasma membrane adhesion molecules"/>
    <property type="evidence" value="ECO:0007669"/>
    <property type="project" value="InterPro"/>
</dbReference>
<feature type="domain" description="Cadherin" evidence="17">
    <location>
        <begin position="137"/>
        <end position="248"/>
    </location>
</feature>
<evidence type="ECO:0000256" key="10">
    <source>
        <dbReference type="ARBA" id="ARBA00023180"/>
    </source>
</evidence>
<feature type="compositionally biased region" description="Basic and acidic residues" evidence="15">
    <location>
        <begin position="3299"/>
        <end position="3311"/>
    </location>
</feature>
<evidence type="ECO:0000256" key="1">
    <source>
        <dbReference type="ARBA" id="ARBA00004251"/>
    </source>
</evidence>
<keyword evidence="19" id="KW-1185">Reference proteome</keyword>
<reference evidence="18" key="2">
    <citation type="submission" date="2025-08" db="UniProtKB">
        <authorList>
            <consortium name="Ensembl"/>
        </authorList>
    </citation>
    <scope>IDENTIFICATION</scope>
</reference>
<feature type="domain" description="Cadherin" evidence="17">
    <location>
        <begin position="1204"/>
        <end position="1307"/>
    </location>
</feature>
<keyword evidence="8 16" id="KW-1133">Transmembrane helix</keyword>
<dbReference type="FunFam" id="2.60.40.60:FF:000201">
    <property type="entry name" value="Dachsous cadherin-related 1"/>
    <property type="match status" value="1"/>
</dbReference>
<feature type="domain" description="Cadherin" evidence="17">
    <location>
        <begin position="1097"/>
        <end position="1199"/>
    </location>
</feature>
<feature type="domain" description="Cadherin" evidence="17">
    <location>
        <begin position="37"/>
        <end position="136"/>
    </location>
</feature>
<dbReference type="Proteomes" id="UP000016665">
    <property type="component" value="Chromosome 1"/>
</dbReference>
<feature type="domain" description="Cadherin" evidence="17">
    <location>
        <begin position="2290"/>
        <end position="2390"/>
    </location>
</feature>
<feature type="domain" description="Cadherin" evidence="17">
    <location>
        <begin position="2611"/>
        <end position="2714"/>
    </location>
</feature>
<reference evidence="18 19" key="1">
    <citation type="journal article" date="2012" name="Nature">
        <title>The genomic landscape of species divergence in Ficedula flycatchers.</title>
        <authorList>
            <person name="Ellegren H."/>
            <person name="Smeds L."/>
            <person name="Burri R."/>
            <person name="Olason P.I."/>
            <person name="Backstrom N."/>
            <person name="Kawakami T."/>
            <person name="Kunstner A."/>
            <person name="Makinen H."/>
            <person name="Nadachowska-Brzyska K."/>
            <person name="Qvarnstrom A."/>
            <person name="Uebbing S."/>
            <person name="Wolf J.B."/>
        </authorList>
    </citation>
    <scope>NUCLEOTIDE SEQUENCE [LARGE SCALE GENOMIC DNA]</scope>
</reference>
<sequence length="3311" mass="354915">VTPELSRNLRPHMKRSTMLLLELLILGGLRAGMGSAVLGTLELQIDEEQPAGTIIGDISAGLPPETSAYMYFISAQEGSGVSTDLGIDENTGIIKTARVLDRETRDHYSFIAVTPEGITVEVNIQVNDINDHAPAFPKQHSTFQIPEHTPIGSRFPLDPAFDADSGLLNTQGYTIKGGNVGQAFRLETRRGPNGVLYLDLVVSNILDRENRSSYSLLLEAYDGGSPPRSTQMTLDVSIQDINDNAPSFNQSRYHTLISENLKPGSSILQVFASDADEGDNGDVIYEINRRQSDPDQYFTIDARTGVIKLNKGLDYEVRKVHELVVQARDRAVHPEVTTAFVTIHVRDYNDNQPTMTIIFLSEDGSPQISEGAQPGQYVARISVSDPDYGEYSNVNVTLEGGDGKFALTTKDNIIYLICVDQLLDREERDSYDLRVTATDSGTPPLRAESAFVLQVMDVNDNPPLFDQQEYKQSIPEVVYPGSFVLQVTARDKDQGPNGEVRYSILHGRDTHSSWFAIDPATGIITTAAPLDYEKDPQPQLTVLATDQGTPPLSSSAVVHVALQDVNDNEPVFRSNFYNVSLKENTPVGTCFLQVTATDADSGAFGSLSYSIGSGIGSVVPTQFSIDKHSGQLCTVQPLDRDEGTSAYDFTITAVDGGGLNSMVYVKVFLEDTNDNRPVFYPLEYAASISTQSMPGTAVLRVTAHDKDEGLNGRVTYRIVLGNSPPLFSLNKDTGESRQLGKANTLVQLVISAQDGGGLQAQPNARVNISIVEGTVSPPVFEQAQYFFSVPEDMPQGASVGAVQAQNPPGHADDIFYAISSGDPHGYFSIDSASGQLRTSLPLDHESQSVLILDVQARSGSPPAYSNTRVKISVSDVNDNAPAFPAPSDSILLPEATEPGTTVYTVQAEDRDSGANGQVTFELVSGGEGAFVVERASGAVRLLGALQYEAVSAYSLAITARDSGVPQLSSTFTLLVHVQAEDDNGPIFDTLTYRVEVQEGVPVSTRFLQVRALAHDAESTALTYHLRADGDAASFGIVPESGWLYVKSALDRETRDLYVLTVLASVGGTGATADARKTGTSTVRISITDENDNSPRLSEERYFFTVSENQAPGSSVGRVTASDRDAGQNSRLTYRLLQHDPNFLIHTQTGEVSTKHSLDREQQSSFQLLVIVQDGGAPPRSATGTIYVTVLDENDNAPAFLHVGSGQELTVQVLEEKPSGLLVASLQAKDPDEGENGTIVYSLIGAWAERFTLHVATGELRTAAVLRRAERAEYIFTVAASDRGTAPRSTSAIVRVQVLPSSRTLPRPDATVLTLHPLEGVKPGSVIGSVAPLDAPARGQLTYTVVGGGGDGTFVVDSMTGEIYAARELDYEAGARHVLQVSAEDTQHGYPSSRLVLVQIHVQDCNDQAPTFPEDPITIVVPENVQVGSSIFTFQALDGDGVGPNSQVRYALLHLEPAGAPFQLDSRSGQLSLRQGLDREAAASFLLVVEAMDQARNASQRRSAAVTARVFVTDENDNTPVFLSPAAVSVMEDQPTGFVVLHVVAQDSDLGENGRVSYSLRAGNSDGRFHLNPSTGALSIVRALNREEVAQHNLTVVATDHGFPRLSATQLLSVLVLDVNDEAPAFEKPEYEAHIMENLPAGSPVLQVLATDRDLGANGQVSYGGLPGGPFSIHPQTGLIVTTRPLDREEQEQHVLTIYARDAGLPPSLTKATVWVTVGDENDHAPHLESDSCSVEVPENQSRVALYTLRATDPDGGENGRLEYRLTGGDPGQDFSLDPISGVLSTAHALDREQIASYSLIVVVQDHGSPPRSATMSVTVQVLDLNDNAPSFAQASYTVEVPEDLPVGALVLQLVAEDPDEGTNGQVSYYLGNESLGMFQVEPQSGRVRSAQALDRERQPSYSFLAKAVDSAPWEPKSAAVRVTVVVRDVNDHVPAFLHSPLTVNLSHHTPLKQVVATMRAEDRDAGANASILYRFATPSSAFAINSYTGDIQLLQPLGTLSQRQRTLFVLAMDLGQPALSSTGVVVIHVQEEPYRGLRFPRSTRDVALAENAAPGTRCVLGQSGAPVVQHMLPCMPCLTLCHVLQSSAVSYPFALPGTEVVSVQAMHTGGSSGHITYSIISGNERNTFLIQPSSGAISVQDSSSLDFEASPRLRLVIQAETAASFGFMAINLNLQDVNDNLPRFQLQNYVAFIWESQTESHVALQVLADDLDQGANGQVTYAINQSLPMPGLYHIDPQTGTITTAAILDREIWSQTRLVVTAMDRGTPPLMGSATLTVVVMDINDNSPTIPVPWEIRVPENTLLGTQIAQVTGNDVDSGPALSYTLLLEGDAADTFGVLRYGGHVALTGPLDHEQRSHYTLTLRASDTRHETEANLTVLVEDVNDNVPTFTQVFYQVLLPEHTPAGSVILTVSATDPDSGSNGDITFHLAVPSPDVAIDPSNGTVFTTRQVEFNASQPTLDLVVEARDHGSPSLSSWATVQLQVLDVNDHSPRFQEPCYNATVPEDLRPGTTVLTLEAGDADLSRENAGFDYTIVSGNGGNAFQVESRVSRAGGQLRTQGALVLVESLDFEAIPVYNLTVAASDRGLPQRSATVPVLITVQDVNDNAPVFSRAEYRAAVSEAALPGTELLRVAAHDADSGPRGHVHYTISSGDQHGLFQLHESTGALSLVRPLDRESQALHTLVVRATDTPGGHFALVPVAIEVKDINDNKPYFPVEVLSASIRENLPPGTLVTTLRAVDADTGAFGELRYVVLEQAVGDPTMGDGQDAFAVNGSSGELRSRLTFDYERANAFQLLVRATDAGNASATVTVRVLVTGEDEYDPIFLSPSFNFEVPEGARKGQSIGRVLATDEDGGADGVVLYTLAKPSPYFAINQTTGSIYLRVDSQPQGGAGRAKREPREMSLEVQARSPLPASRIASAQVTIDVTHTSFGLAPDLNLLLVAVAASLGVVVVLAAVAIVLALVRSRQRRGHKKAEGEGALAHAQSGSLQKLGREEPALPGAEHIYHQALPGYGAEPAGPYTRGGSLDPSHSSGRGSAEAAEDDEIRMINEYPRVASITASMQEHIAARGPDSGIQQDADQLSDISCEPAALESTQWFKSKKGSGLLLPGPPLQLYREDGGGSAFLGVRCGLSVSSQPQDYAFPEDGKPSGSLTAIVASDEELRGSYNWDYLLNWCPQFQPLASVFTEIARLKDESSLRKPFPAKPKAEPKPRIDPPPLITSVAHPGAKSVPPKPPPGRTFPHPSSLRRSPISHEGSISSSAMSPSFSPSLSPLAARSPVVSPFGISQGPSASTISAEHSLEPPEEAELRI</sequence>
<evidence type="ECO:0000313" key="18">
    <source>
        <dbReference type="Ensembl" id="ENSFALP00000021478.1"/>
    </source>
</evidence>
<feature type="transmembrane region" description="Helical" evidence="16">
    <location>
        <begin position="2939"/>
        <end position="2964"/>
    </location>
</feature>
<feature type="domain" description="Cadherin" evidence="17">
    <location>
        <begin position="1626"/>
        <end position="1727"/>
    </location>
</feature>
<comment type="subcellular location">
    <subcellularLocation>
        <location evidence="1">Cell membrane</location>
        <topology evidence="1">Single-pass type I membrane protein</topology>
    </subcellularLocation>
</comment>
<keyword evidence="2" id="KW-1003">Cell membrane</keyword>
<keyword evidence="3 16" id="KW-0812">Transmembrane</keyword>
<feature type="domain" description="Cadherin" evidence="17">
    <location>
        <begin position="680"/>
        <end position="780"/>
    </location>
</feature>
<dbReference type="FunFam" id="2.60.40.60:FF:000020">
    <property type="entry name" value="Dachsous cadherin-related 1b"/>
    <property type="match status" value="10"/>
</dbReference>
<feature type="domain" description="Cadherin" evidence="17">
    <location>
        <begin position="1521"/>
        <end position="1625"/>
    </location>
</feature>
<dbReference type="GeneTree" id="ENSGT00940000163671"/>
<feature type="domain" description="Cadherin" evidence="17">
    <location>
        <begin position="1937"/>
        <end position="2042"/>
    </location>
</feature>
<feature type="compositionally biased region" description="Polar residues" evidence="15">
    <location>
        <begin position="3288"/>
        <end position="3297"/>
    </location>
</feature>
<comment type="subunit">
    <text evidence="11">Heterophilic interaction with FAT4; this interaction affects their respective protein levels.</text>
</comment>
<evidence type="ECO:0000256" key="11">
    <source>
        <dbReference type="ARBA" id="ARBA00062150"/>
    </source>
</evidence>
<dbReference type="FunFam" id="2.60.40.60:FF:000226">
    <property type="entry name" value="Dachsous, isoform B"/>
    <property type="match status" value="1"/>
</dbReference>
<evidence type="ECO:0000256" key="4">
    <source>
        <dbReference type="ARBA" id="ARBA00022729"/>
    </source>
</evidence>
<name>A0A803VFH2_FICAL</name>
<evidence type="ECO:0000259" key="17">
    <source>
        <dbReference type="PROSITE" id="PS50268"/>
    </source>
</evidence>
<dbReference type="FunFam" id="2.60.40.60:FF:000150">
    <property type="entry name" value="Dachsous cadherin-related 1"/>
    <property type="match status" value="1"/>
</dbReference>
<dbReference type="SMART" id="SM00112">
    <property type="entry name" value="CA"/>
    <property type="match status" value="27"/>
</dbReference>
<feature type="region of interest" description="Disordered" evidence="15">
    <location>
        <begin position="3017"/>
        <end position="3043"/>
    </location>
</feature>
<evidence type="ECO:0000256" key="14">
    <source>
        <dbReference type="PROSITE-ProRule" id="PRU00043"/>
    </source>
</evidence>
<proteinExistence type="predicted"/>
<dbReference type="GO" id="GO:0003007">
    <property type="term" value="P:heart morphogenesis"/>
    <property type="evidence" value="ECO:0007669"/>
    <property type="project" value="UniProtKB-ARBA"/>
</dbReference>
<evidence type="ECO:0000256" key="6">
    <source>
        <dbReference type="ARBA" id="ARBA00022837"/>
    </source>
</evidence>
<protein>
    <recommendedName>
        <fullName evidence="12">Protocadherin-16</fullName>
    </recommendedName>
    <alternativeName>
        <fullName evidence="13">Protein dachsous homolog 1</fullName>
    </alternativeName>
</protein>
<evidence type="ECO:0000256" key="5">
    <source>
        <dbReference type="ARBA" id="ARBA00022737"/>
    </source>
</evidence>
<dbReference type="Gene3D" id="2.60.40.60">
    <property type="entry name" value="Cadherins"/>
    <property type="match status" value="27"/>
</dbReference>
<evidence type="ECO:0000256" key="2">
    <source>
        <dbReference type="ARBA" id="ARBA00022475"/>
    </source>
</evidence>
<feature type="domain" description="Cadherin" evidence="17">
    <location>
        <begin position="466"/>
        <end position="572"/>
    </location>
</feature>
<feature type="domain" description="Cadherin" evidence="17">
    <location>
        <begin position="2185"/>
        <end position="2290"/>
    </location>
</feature>
<feature type="domain" description="Cadherin" evidence="17">
    <location>
        <begin position="988"/>
        <end position="1096"/>
    </location>
</feature>
<dbReference type="FunFam" id="2.60.40.60:FF:000102">
    <property type="entry name" value="Dachsous cadherin-related 1b"/>
    <property type="match status" value="1"/>
</dbReference>